<evidence type="ECO:0000313" key="3">
    <source>
        <dbReference type="Proteomes" id="UP000663823"/>
    </source>
</evidence>
<dbReference type="InterPro" id="IPR003609">
    <property type="entry name" value="Pan_app"/>
</dbReference>
<reference evidence="2" key="1">
    <citation type="submission" date="2021-02" db="EMBL/GenBank/DDBJ databases">
        <authorList>
            <person name="Nowell W R."/>
        </authorList>
    </citation>
    <scope>NUCLEOTIDE SEQUENCE</scope>
</reference>
<accession>A0A818V026</accession>
<comment type="caution">
    <text evidence="2">The sequence shown here is derived from an EMBL/GenBank/DDBJ whole genome shotgun (WGS) entry which is preliminary data.</text>
</comment>
<dbReference type="PROSITE" id="PS50948">
    <property type="entry name" value="PAN"/>
    <property type="match status" value="1"/>
</dbReference>
<evidence type="ECO:0000259" key="1">
    <source>
        <dbReference type="PROSITE" id="PS50948"/>
    </source>
</evidence>
<proteinExistence type="predicted"/>
<evidence type="ECO:0000313" key="2">
    <source>
        <dbReference type="EMBL" id="CAF3708392.1"/>
    </source>
</evidence>
<gene>
    <name evidence="2" type="ORF">OTI717_LOCUS13008</name>
</gene>
<dbReference type="Pfam" id="PF00024">
    <property type="entry name" value="PAN_1"/>
    <property type="match status" value="1"/>
</dbReference>
<dbReference type="AlphaFoldDB" id="A0A818V026"/>
<dbReference type="Proteomes" id="UP000663823">
    <property type="component" value="Unassembled WGS sequence"/>
</dbReference>
<dbReference type="Gene3D" id="3.50.4.10">
    <property type="entry name" value="Hepatocyte Growth Factor"/>
    <property type="match status" value="1"/>
</dbReference>
<feature type="domain" description="Apple" evidence="1">
    <location>
        <begin position="264"/>
        <end position="358"/>
    </location>
</feature>
<dbReference type="SUPFAM" id="SSF101898">
    <property type="entry name" value="NHL repeat"/>
    <property type="match status" value="1"/>
</dbReference>
<dbReference type="EMBL" id="CAJOAX010001352">
    <property type="protein sequence ID" value="CAF3708392.1"/>
    <property type="molecule type" value="Genomic_DNA"/>
</dbReference>
<organism evidence="2 3">
    <name type="scientific">Rotaria sordida</name>
    <dbReference type="NCBI Taxonomy" id="392033"/>
    <lineage>
        <taxon>Eukaryota</taxon>
        <taxon>Metazoa</taxon>
        <taxon>Spiralia</taxon>
        <taxon>Gnathifera</taxon>
        <taxon>Rotifera</taxon>
        <taxon>Eurotatoria</taxon>
        <taxon>Bdelloidea</taxon>
        <taxon>Philodinida</taxon>
        <taxon>Philodinidae</taxon>
        <taxon>Rotaria</taxon>
    </lineage>
</organism>
<sequence length="690" mass="80928">MKSIESISQDGSGLSSDVTDIQELLYSNQLNTSKHSVLRTDKVWTFGYEHVPVRRWMLSRNQVNRTYNLSVVALINHTDEHIYQAPSLTNSFLDYWTPRNRPYAQPNRHLPGNQYKLTWQDHVFTGFLRYMFVVYFHRFSPRIHQMTHLLAEHWSNYLWDKDQRTLNDTAAIFIRRGDKMSEDSFWKKHNMWRNISMYVKGLLDEEQRQNRTFSSVFIMTDDVSVMNSIQDYADPNSKGTDEPYARKHLRNRQIMYNVFAPQACFDPFIRIGFEQFLIEPVVTIAKNVVYEASQSKYYEQTYMVNSLDECIQLCRLDSHCLTASYQSSTNNCSLFAEHVSQGRNYTNFDWTTIVLDTCAGRDPRIYPCLIDATQAHRKLCDLFWEIQPIKLDPQKIFYEPNGYTGWLTKSSVYWPMTINGEGIILRASYDIKIVDPVLIEYELETINEKYFHINIDEHTQIPIAYVVTKSLIDNKIYRIHLKEQKITANNFLNNFLLEQRCQWCYFATDGSNNIFVSMDNSDSIEQYDNNGKKMNSIYLSSPTGIIIRNYNIWIVNNSQLIILDRHLLLDQTYTYRIKNQFDLTSFYNLPITNPLIFSHVLTFVPFHLDVDNYGRIYVTGALLDILSDNNRYSPGNNPQLYILTDSEQEIPSSICAGPWGMFGVNVYHSKLKLRMLTSTNDFIFHLYSSP</sequence>
<dbReference type="SUPFAM" id="SSF57414">
    <property type="entry name" value="Hairpin loop containing domain-like"/>
    <property type="match status" value="1"/>
</dbReference>
<name>A0A818V026_9BILA</name>
<protein>
    <recommendedName>
        <fullName evidence="1">Apple domain-containing protein</fullName>
    </recommendedName>
</protein>